<protein>
    <submittedName>
        <fullName evidence="2">ParA family protein</fullName>
    </submittedName>
</protein>
<dbReference type="SUPFAM" id="SSF52540">
    <property type="entry name" value="P-loop containing nucleoside triphosphate hydrolases"/>
    <property type="match status" value="1"/>
</dbReference>
<dbReference type="InterPro" id="IPR027417">
    <property type="entry name" value="P-loop_NTPase"/>
</dbReference>
<dbReference type="CDD" id="cd02042">
    <property type="entry name" value="ParAB_family"/>
    <property type="match status" value="1"/>
</dbReference>
<dbReference type="KEGG" id="sjv:SJAV_00360"/>
<feature type="domain" description="AAA" evidence="1">
    <location>
        <begin position="6"/>
        <end position="142"/>
    </location>
</feature>
<dbReference type="Pfam" id="PF13614">
    <property type="entry name" value="AAA_31"/>
    <property type="match status" value="1"/>
</dbReference>
<name>A0AAT9GMJ0_9CREN</name>
<gene>
    <name evidence="2" type="ORF">SJAV_00360</name>
</gene>
<sequence>MQTYRISVLGIKGGVGKSTVSLLLSVELASHGYKVLLIDRDITGTLSRILGIKSKGLLSKISSMENEINETYKKIQVGTGSITIFKFGGDNIETEKATKIIIENKDLREKFIQAYKQVLLSDNFNCVIIDNQPLIGFDTEIAKTEREVYESVFKDDVKYRIYITTFPKEILQKSLDYLIEVEGVSRYKGISNPLAFIINKVKEDEVNEAKEFLEYALNYVNDKIKAVHKTLSLGIIIKFDSRLFLKQEMRLSELPSLYEIKKLADRVCKIDLSREIISGDKS</sequence>
<dbReference type="RefSeq" id="WP_369610343.1">
    <property type="nucleotide sequence ID" value="NZ_AP031322.1"/>
</dbReference>
<evidence type="ECO:0000259" key="1">
    <source>
        <dbReference type="Pfam" id="PF13614"/>
    </source>
</evidence>
<dbReference type="PANTHER" id="PTHR13696">
    <property type="entry name" value="P-LOOP CONTAINING NUCLEOSIDE TRIPHOSPHATE HYDROLASE"/>
    <property type="match status" value="1"/>
</dbReference>
<reference evidence="2" key="1">
    <citation type="submission" date="2024-03" db="EMBL/GenBank/DDBJ databases">
        <title>Complete genome sequence of Sulfurisphaera javensis strain KD-1.</title>
        <authorList>
            <person name="Sakai H."/>
            <person name="Nur N."/>
            <person name="Suwanto A."/>
            <person name="Kurosawa N."/>
        </authorList>
    </citation>
    <scope>NUCLEOTIDE SEQUENCE</scope>
    <source>
        <strain evidence="2">KD-1</strain>
    </source>
</reference>
<proteinExistence type="predicted"/>
<dbReference type="GeneID" id="92352970"/>
<dbReference type="InterPro" id="IPR025669">
    <property type="entry name" value="AAA_dom"/>
</dbReference>
<dbReference type="PANTHER" id="PTHR13696:SF52">
    <property type="entry name" value="PARA FAMILY PROTEIN CT_582"/>
    <property type="match status" value="1"/>
</dbReference>
<organism evidence="2">
    <name type="scientific">Sulfurisphaera javensis</name>
    <dbReference type="NCBI Taxonomy" id="2049879"/>
    <lineage>
        <taxon>Archaea</taxon>
        <taxon>Thermoproteota</taxon>
        <taxon>Thermoprotei</taxon>
        <taxon>Sulfolobales</taxon>
        <taxon>Sulfolobaceae</taxon>
        <taxon>Sulfurisphaera</taxon>
    </lineage>
</organism>
<dbReference type="InterPro" id="IPR050678">
    <property type="entry name" value="DNA_Partitioning_ATPase"/>
</dbReference>
<evidence type="ECO:0000313" key="2">
    <source>
        <dbReference type="EMBL" id="BFH72092.1"/>
    </source>
</evidence>
<dbReference type="AlphaFoldDB" id="A0AAT9GMJ0"/>
<accession>A0AAT9GMJ0</accession>
<dbReference type="Gene3D" id="3.40.50.300">
    <property type="entry name" value="P-loop containing nucleotide triphosphate hydrolases"/>
    <property type="match status" value="1"/>
</dbReference>
<dbReference type="EMBL" id="AP031322">
    <property type="protein sequence ID" value="BFH72092.1"/>
    <property type="molecule type" value="Genomic_DNA"/>
</dbReference>